<reference evidence="2 3" key="1">
    <citation type="submission" date="2016-05" db="EMBL/GenBank/DDBJ databases">
        <title>A degradative enzymes factory behind the ericoid mycorrhizal symbiosis.</title>
        <authorList>
            <consortium name="DOE Joint Genome Institute"/>
            <person name="Martino E."/>
            <person name="Morin E."/>
            <person name="Grelet G."/>
            <person name="Kuo A."/>
            <person name="Kohler A."/>
            <person name="Daghino S."/>
            <person name="Barry K."/>
            <person name="Choi C."/>
            <person name="Cichocki N."/>
            <person name="Clum A."/>
            <person name="Copeland A."/>
            <person name="Hainaut M."/>
            <person name="Haridas S."/>
            <person name="Labutti K."/>
            <person name="Lindquist E."/>
            <person name="Lipzen A."/>
            <person name="Khouja H.-R."/>
            <person name="Murat C."/>
            <person name="Ohm R."/>
            <person name="Olson A."/>
            <person name="Spatafora J."/>
            <person name="Veneault-Fourrey C."/>
            <person name="Henrissat B."/>
            <person name="Grigoriev I."/>
            <person name="Martin F."/>
            <person name="Perotto S."/>
        </authorList>
    </citation>
    <scope>NUCLEOTIDE SEQUENCE [LARGE SCALE GENOMIC DNA]</scope>
    <source>
        <strain evidence="2 3">UAMH 7357</strain>
    </source>
</reference>
<feature type="transmembrane region" description="Helical" evidence="1">
    <location>
        <begin position="64"/>
        <end position="87"/>
    </location>
</feature>
<evidence type="ECO:0000256" key="1">
    <source>
        <dbReference type="SAM" id="Phobius"/>
    </source>
</evidence>
<keyword evidence="1" id="KW-0812">Transmembrane</keyword>
<evidence type="ECO:0000313" key="3">
    <source>
        <dbReference type="Proteomes" id="UP000235672"/>
    </source>
</evidence>
<keyword evidence="1" id="KW-0472">Membrane</keyword>
<keyword evidence="1" id="KW-1133">Transmembrane helix</keyword>
<dbReference type="EMBL" id="KZ613483">
    <property type="protein sequence ID" value="PMD20833.1"/>
    <property type="molecule type" value="Genomic_DNA"/>
</dbReference>
<dbReference type="Proteomes" id="UP000235672">
    <property type="component" value="Unassembled WGS sequence"/>
</dbReference>
<gene>
    <name evidence="2" type="ORF">NA56DRAFT_645987</name>
</gene>
<proteinExistence type="predicted"/>
<keyword evidence="3" id="KW-1185">Reference proteome</keyword>
<accession>A0A2J6Q3M1</accession>
<evidence type="ECO:0000313" key="2">
    <source>
        <dbReference type="EMBL" id="PMD20833.1"/>
    </source>
</evidence>
<organism evidence="2 3">
    <name type="scientific">Hyaloscypha hepaticicola</name>
    <dbReference type="NCBI Taxonomy" id="2082293"/>
    <lineage>
        <taxon>Eukaryota</taxon>
        <taxon>Fungi</taxon>
        <taxon>Dikarya</taxon>
        <taxon>Ascomycota</taxon>
        <taxon>Pezizomycotina</taxon>
        <taxon>Leotiomycetes</taxon>
        <taxon>Helotiales</taxon>
        <taxon>Hyaloscyphaceae</taxon>
        <taxon>Hyaloscypha</taxon>
    </lineage>
</organism>
<protein>
    <submittedName>
        <fullName evidence="2">Uncharacterized protein</fullName>
    </submittedName>
</protein>
<dbReference type="AlphaFoldDB" id="A0A2J6Q3M1"/>
<sequence length="95" mass="10849">MPDARLSSGLRPRCLEKFPMHEQAWEQQFLNIKVMYSVPFAGKFSVKCTIDWSSQRIQTSIRKAILLLTLLALTSRTAVIGFCQFFALQSIHPCT</sequence>
<name>A0A2J6Q3M1_9HELO</name>